<reference evidence="2 3" key="1">
    <citation type="submission" date="2018-04" db="EMBL/GenBank/DDBJ databases">
        <title>Genomic Encyclopedia of Archaeal and Bacterial Type Strains, Phase II (KMG-II): from individual species to whole genera.</title>
        <authorList>
            <person name="Goeker M."/>
        </authorList>
    </citation>
    <scope>NUCLEOTIDE SEQUENCE [LARGE SCALE GENOMIC DNA]</scope>
    <source>
        <strain evidence="2 3">DSM 19783</strain>
    </source>
</reference>
<feature type="transmembrane region" description="Helical" evidence="1">
    <location>
        <begin position="67"/>
        <end position="84"/>
    </location>
</feature>
<feature type="transmembrane region" description="Helical" evidence="1">
    <location>
        <begin position="26"/>
        <end position="47"/>
    </location>
</feature>
<proteinExistence type="predicted"/>
<keyword evidence="1" id="KW-1133">Transmembrane helix</keyword>
<evidence type="ECO:0000313" key="3">
    <source>
        <dbReference type="Proteomes" id="UP000244037"/>
    </source>
</evidence>
<dbReference type="Proteomes" id="UP000244037">
    <property type="component" value="Unassembled WGS sequence"/>
</dbReference>
<name>A0A8E3AQI4_9RHOB</name>
<dbReference type="Pfam" id="PF05656">
    <property type="entry name" value="DUF805"/>
    <property type="match status" value="1"/>
</dbReference>
<dbReference type="GO" id="GO:0005886">
    <property type="term" value="C:plasma membrane"/>
    <property type="evidence" value="ECO:0007669"/>
    <property type="project" value="TreeGrafter"/>
</dbReference>
<organism evidence="2 3">
    <name type="scientific">Rhodovulum kholense</name>
    <dbReference type="NCBI Taxonomy" id="453584"/>
    <lineage>
        <taxon>Bacteria</taxon>
        <taxon>Pseudomonadati</taxon>
        <taxon>Pseudomonadota</taxon>
        <taxon>Alphaproteobacteria</taxon>
        <taxon>Rhodobacterales</taxon>
        <taxon>Paracoccaceae</taxon>
        <taxon>Rhodovulum</taxon>
    </lineage>
</organism>
<feature type="transmembrane region" description="Helical" evidence="1">
    <location>
        <begin position="129"/>
        <end position="155"/>
    </location>
</feature>
<comment type="caution">
    <text evidence="2">The sequence shown here is derived from an EMBL/GenBank/DDBJ whole genome shotgun (WGS) entry which is preliminary data.</text>
</comment>
<evidence type="ECO:0000313" key="2">
    <source>
        <dbReference type="EMBL" id="PTW47800.1"/>
    </source>
</evidence>
<protein>
    <submittedName>
        <fullName evidence="2">Uncharacterized membrane protein YhaH (DUF805 family)</fullName>
    </submittedName>
</protein>
<dbReference type="PANTHER" id="PTHR34980">
    <property type="entry name" value="INNER MEMBRANE PROTEIN-RELATED-RELATED"/>
    <property type="match status" value="1"/>
</dbReference>
<evidence type="ECO:0000256" key="1">
    <source>
        <dbReference type="SAM" id="Phobius"/>
    </source>
</evidence>
<dbReference type="InterPro" id="IPR008523">
    <property type="entry name" value="DUF805"/>
</dbReference>
<dbReference type="AlphaFoldDB" id="A0A8E3AQI4"/>
<keyword evidence="1" id="KW-0812">Transmembrane</keyword>
<gene>
    <name evidence="2" type="ORF">C8N38_109158</name>
</gene>
<sequence>MGFAAAVKVCFRKYFTFSGRASRPEYWWFVLFMLLGSIVTGLLDLVLFPSEVRTGPGSIEAESDGPLTALFTLAVLVPSVSAGWRRMHDSGRSGLYLLYPLIVLVGIAGFANFIGAFDAATTGDVAQMFTGLAGVVLALSVVVLMISPLLVLWWLTRPSQPGPNDYGPNPHEVAP</sequence>
<dbReference type="EMBL" id="QAYC01000009">
    <property type="protein sequence ID" value="PTW47800.1"/>
    <property type="molecule type" value="Genomic_DNA"/>
</dbReference>
<keyword evidence="1" id="KW-0472">Membrane</keyword>
<dbReference type="PANTHER" id="PTHR34980:SF2">
    <property type="entry name" value="INNER MEMBRANE PROTEIN YHAH-RELATED"/>
    <property type="match status" value="1"/>
</dbReference>
<dbReference type="RefSeq" id="WP_108027638.1">
    <property type="nucleotide sequence ID" value="NZ_QAYC01000009.1"/>
</dbReference>
<feature type="transmembrane region" description="Helical" evidence="1">
    <location>
        <begin position="96"/>
        <end position="117"/>
    </location>
</feature>
<keyword evidence="3" id="KW-1185">Reference proteome</keyword>
<dbReference type="OrthoDB" id="9812349at2"/>
<accession>A0A8E3AQI4</accession>